<keyword evidence="2" id="KW-0067">ATP-binding</keyword>
<dbReference type="KEGG" id="lak:106175368"/>
<dbReference type="InParanoid" id="A0A1S3JRP6"/>
<dbReference type="InterPro" id="IPR041569">
    <property type="entry name" value="AAA_lid_3"/>
</dbReference>
<dbReference type="GO" id="GO:0005737">
    <property type="term" value="C:cytoplasm"/>
    <property type="evidence" value="ECO:0007669"/>
    <property type="project" value="TreeGrafter"/>
</dbReference>
<dbReference type="SUPFAM" id="SSF52540">
    <property type="entry name" value="P-loop containing nucleoside triphosphate hydrolases"/>
    <property type="match status" value="2"/>
</dbReference>
<evidence type="ECO:0000313" key="6">
    <source>
        <dbReference type="RefSeq" id="XP_013412766.1"/>
    </source>
</evidence>
<dbReference type="Gene3D" id="3.40.50.300">
    <property type="entry name" value="P-loop containing nucleotide triphosphate hydrolases"/>
    <property type="match status" value="2"/>
</dbReference>
<dbReference type="InterPro" id="IPR003959">
    <property type="entry name" value="ATPase_AAA_core"/>
</dbReference>
<keyword evidence="5" id="KW-1185">Reference proteome</keyword>
<dbReference type="Pfam" id="PF00004">
    <property type="entry name" value="AAA"/>
    <property type="match status" value="2"/>
</dbReference>
<evidence type="ECO:0000259" key="4">
    <source>
        <dbReference type="SMART" id="SM00382"/>
    </source>
</evidence>
<reference evidence="6" key="1">
    <citation type="submission" date="2025-08" db="UniProtKB">
        <authorList>
            <consortium name="RefSeq"/>
        </authorList>
    </citation>
    <scope>IDENTIFICATION</scope>
    <source>
        <tissue evidence="6">Gonads</tissue>
    </source>
</reference>
<dbReference type="Proteomes" id="UP000085678">
    <property type="component" value="Unplaced"/>
</dbReference>
<dbReference type="CDD" id="cd19503">
    <property type="entry name" value="RecA-like_CDC48_NLV2_r1-like"/>
    <property type="match status" value="1"/>
</dbReference>
<dbReference type="InterPro" id="IPR027417">
    <property type="entry name" value="P-loop_NTPase"/>
</dbReference>
<gene>
    <name evidence="6" type="primary">LOC106175368</name>
</gene>
<feature type="compositionally biased region" description="Polar residues" evidence="3">
    <location>
        <begin position="309"/>
        <end position="325"/>
    </location>
</feature>
<protein>
    <submittedName>
        <fullName evidence="6">Spermatogenesis-associated protein 5 isoform X1</fullName>
    </submittedName>
</protein>
<dbReference type="FunFam" id="3.40.50.300:FF:001985">
    <property type="entry name" value="Chromosome 9, whole genome shotgun sequence"/>
    <property type="match status" value="1"/>
</dbReference>
<dbReference type="PANTHER" id="PTHR23077:SF27">
    <property type="entry name" value="ATPASE FAMILY GENE 2 PROTEIN HOMOLOG A"/>
    <property type="match status" value="1"/>
</dbReference>
<dbReference type="GO" id="GO:0005524">
    <property type="term" value="F:ATP binding"/>
    <property type="evidence" value="ECO:0007669"/>
    <property type="project" value="UniProtKB-KW"/>
</dbReference>
<dbReference type="FunFam" id="3.40.50.300:FF:000661">
    <property type="entry name" value="calmodulin-interacting protein 111 isoform X1"/>
    <property type="match status" value="1"/>
</dbReference>
<sequence length="793" mass="86873">MPPKTPSKGSKKNNPSWGECKNCGILVSDKDQEKHSVNCTKTEQLDLKALGHGFIRGATLYAMVCRSAIEKDKELKLPTSLKGDLVLLHPSTMKLCNMSIGKPVILNTTWMMTAWPSTAIALSGVGLTEHQRDALGVGIDNTVTVDAFVDPHLAATEAVMVAGEFKDFMSSQDFKDYLKQYLNKKYLCTGNELVVKYYGQQCRLQVSHVTGPRLDLPKTLPSVSGAMSDYDEANLVVDMSHLSFSELSENNENVKPNDSSLNQSSLMDNDVSKNSDLNSESLQSERSGEGSLQTSTPVKTVSDLDKSSSRMFQTPQRQQPCNGQSNTFYFINKSTNITVIFDGYCEDKKPRQKDRIGYSSIGGLVKQLDSIKEMVELPLKEPELFKAFGLRLPKGVLLYGPSGTGKTLLLRAVASETSAHVIMLSAPEIWSKFYGETEARIRKIFQEAIDKAPSLVLIDELDALCPKRESSNSGLERRVVASLLTLMDGIEQQGSRLVLVLAATNKPDSIDPALRRPGRLDREIEIGIPTARDREDILQKLLSKVHHSLSADNIKTLADSAHGFVGADLANACKEGGLHALKSHIAKQGGDSSVPVLVTMDDMVFGLNSVKPSAMREVAIDVPKVYWSDIGGQNVLKEKLKQAVEWPLKHPEAFVRLGIRPPRGILMYGPPGCSKTMIAKALATESGLNFIAIKGPELFSKWVGESERAVREVFRKARAAAPSIVFFDEIDALAVERGKSSGGSNVADRVLAQLLTEMDGVDKLQDVTIVAATNRPDMIDKVCLVDEKPIIYY</sequence>
<dbReference type="GeneID" id="106175368"/>
<accession>A0A1S3JRP6</accession>
<dbReference type="PROSITE" id="PS00674">
    <property type="entry name" value="AAA"/>
    <property type="match status" value="1"/>
</dbReference>
<dbReference type="GO" id="GO:0016887">
    <property type="term" value="F:ATP hydrolysis activity"/>
    <property type="evidence" value="ECO:0007669"/>
    <property type="project" value="InterPro"/>
</dbReference>
<dbReference type="InterPro" id="IPR003960">
    <property type="entry name" value="ATPase_AAA_CS"/>
</dbReference>
<evidence type="ECO:0000256" key="3">
    <source>
        <dbReference type="SAM" id="MobiDB-lite"/>
    </source>
</evidence>
<dbReference type="SMART" id="SM00382">
    <property type="entry name" value="AAA"/>
    <property type="match status" value="2"/>
</dbReference>
<organism evidence="5 6">
    <name type="scientific">Lingula anatina</name>
    <name type="common">Brachiopod</name>
    <name type="synonym">Lingula unguis</name>
    <dbReference type="NCBI Taxonomy" id="7574"/>
    <lineage>
        <taxon>Eukaryota</taxon>
        <taxon>Metazoa</taxon>
        <taxon>Spiralia</taxon>
        <taxon>Lophotrochozoa</taxon>
        <taxon>Brachiopoda</taxon>
        <taxon>Linguliformea</taxon>
        <taxon>Lingulata</taxon>
        <taxon>Lingulida</taxon>
        <taxon>Linguloidea</taxon>
        <taxon>Lingulidae</taxon>
        <taxon>Lingula</taxon>
    </lineage>
</organism>
<name>A0A1S3JRP6_LINAN</name>
<dbReference type="RefSeq" id="XP_013412766.1">
    <property type="nucleotide sequence ID" value="XM_013557312.1"/>
</dbReference>
<evidence type="ECO:0000256" key="1">
    <source>
        <dbReference type="ARBA" id="ARBA00022741"/>
    </source>
</evidence>
<dbReference type="InterPro" id="IPR050168">
    <property type="entry name" value="AAA_ATPase_domain"/>
</dbReference>
<dbReference type="OrthoDB" id="27435at2759"/>
<dbReference type="STRING" id="7574.A0A1S3JRP6"/>
<proteinExistence type="predicted"/>
<dbReference type="CDD" id="cd19511">
    <property type="entry name" value="RecA-like_CDC48_r2-like"/>
    <property type="match status" value="1"/>
</dbReference>
<feature type="compositionally biased region" description="Polar residues" evidence="3">
    <location>
        <begin position="249"/>
        <end position="299"/>
    </location>
</feature>
<feature type="region of interest" description="Disordered" evidence="3">
    <location>
        <begin position="249"/>
        <end position="325"/>
    </location>
</feature>
<feature type="domain" description="AAA+ ATPase" evidence="4">
    <location>
        <begin position="661"/>
        <end position="789"/>
    </location>
</feature>
<dbReference type="PANTHER" id="PTHR23077">
    <property type="entry name" value="AAA-FAMILY ATPASE"/>
    <property type="match status" value="1"/>
</dbReference>
<feature type="domain" description="AAA+ ATPase" evidence="4">
    <location>
        <begin position="392"/>
        <end position="530"/>
    </location>
</feature>
<keyword evidence="1" id="KW-0547">Nucleotide-binding</keyword>
<dbReference type="AlphaFoldDB" id="A0A1S3JRP6"/>
<dbReference type="InterPro" id="IPR003593">
    <property type="entry name" value="AAA+_ATPase"/>
</dbReference>
<dbReference type="Pfam" id="PF17862">
    <property type="entry name" value="AAA_lid_3"/>
    <property type="match status" value="1"/>
</dbReference>
<evidence type="ECO:0000256" key="2">
    <source>
        <dbReference type="ARBA" id="ARBA00022840"/>
    </source>
</evidence>
<dbReference type="FunCoup" id="A0A1S3JRP6">
    <property type="interactions" value="357"/>
</dbReference>
<dbReference type="Gene3D" id="1.10.8.60">
    <property type="match status" value="1"/>
</dbReference>
<evidence type="ECO:0000313" key="5">
    <source>
        <dbReference type="Proteomes" id="UP000085678"/>
    </source>
</evidence>